<reference evidence="1 2" key="1">
    <citation type="submission" date="2018-09" db="EMBL/GenBank/DDBJ databases">
        <title>The draft genome of Acinetobacter spp. strains.</title>
        <authorList>
            <person name="Qin J."/>
            <person name="Feng Y."/>
            <person name="Zong Z."/>
        </authorList>
    </citation>
    <scope>NUCLEOTIDE SEQUENCE [LARGE SCALE GENOMIC DNA]</scope>
    <source>
        <strain evidence="1 2">WCHAc060115</strain>
    </source>
</reference>
<organism evidence="1 2">
    <name type="scientific">Acinetobacter rongchengensis</name>
    <dbReference type="NCBI Taxonomy" id="2419601"/>
    <lineage>
        <taxon>Bacteria</taxon>
        <taxon>Pseudomonadati</taxon>
        <taxon>Pseudomonadota</taxon>
        <taxon>Gammaproteobacteria</taxon>
        <taxon>Moraxellales</taxon>
        <taxon>Moraxellaceae</taxon>
        <taxon>Acinetobacter</taxon>
    </lineage>
</organism>
<dbReference type="AlphaFoldDB" id="A0A3A8EW84"/>
<dbReference type="Proteomes" id="UP000280405">
    <property type="component" value="Unassembled WGS sequence"/>
</dbReference>
<evidence type="ECO:0000313" key="1">
    <source>
        <dbReference type="EMBL" id="RKG34324.1"/>
    </source>
</evidence>
<dbReference type="RefSeq" id="WP_120385255.1">
    <property type="nucleotide sequence ID" value="NZ_RAXT01000074.1"/>
</dbReference>
<proteinExistence type="predicted"/>
<name>A0A3A8EW84_9GAMM</name>
<gene>
    <name evidence="1" type="ORF">D7V20_17540</name>
</gene>
<accession>A0A3A8EW84</accession>
<keyword evidence="2" id="KW-1185">Reference proteome</keyword>
<comment type="caution">
    <text evidence="1">The sequence shown here is derived from an EMBL/GenBank/DDBJ whole genome shotgun (WGS) entry which is preliminary data.</text>
</comment>
<protein>
    <submittedName>
        <fullName evidence="1">Uncharacterized protein</fullName>
    </submittedName>
</protein>
<evidence type="ECO:0000313" key="2">
    <source>
        <dbReference type="Proteomes" id="UP000280405"/>
    </source>
</evidence>
<dbReference type="EMBL" id="RAXT01000074">
    <property type="protein sequence ID" value="RKG34324.1"/>
    <property type="molecule type" value="Genomic_DNA"/>
</dbReference>
<sequence length="88" mass="10139">MDISEIGKMDYKQLAEIVSSIESSHDKIFSNMPKYHEYCQSNGESNLHLVRAAIRLRERYSNIPFYKQRAEKAGPIYWINLATSAVNA</sequence>